<evidence type="ECO:0000256" key="3">
    <source>
        <dbReference type="ARBA" id="ARBA00022801"/>
    </source>
</evidence>
<evidence type="ECO:0000256" key="2">
    <source>
        <dbReference type="ARBA" id="ARBA00013064"/>
    </source>
</evidence>
<accession>A0A381UT38</accession>
<comment type="similarity">
    <text evidence="1">Belongs to the low molecular weight phosphotyrosine protein phosphatase family.</text>
</comment>
<dbReference type="InterPro" id="IPR017867">
    <property type="entry name" value="Tyr_phospatase_low_mol_wt"/>
</dbReference>
<keyword evidence="4" id="KW-0904">Protein phosphatase</keyword>
<dbReference type="AlphaFoldDB" id="A0A381UT38"/>
<dbReference type="Gene3D" id="3.40.50.2300">
    <property type="match status" value="1"/>
</dbReference>
<dbReference type="EC" id="3.1.3.48" evidence="2"/>
<name>A0A381UT38_9ZZZZ</name>
<evidence type="ECO:0000256" key="4">
    <source>
        <dbReference type="ARBA" id="ARBA00022912"/>
    </source>
</evidence>
<dbReference type="Pfam" id="PF01451">
    <property type="entry name" value="LMWPc"/>
    <property type="match status" value="1"/>
</dbReference>
<keyword evidence="3" id="KW-0378">Hydrolase</keyword>
<proteinExistence type="inferred from homology"/>
<dbReference type="SUPFAM" id="SSF52788">
    <property type="entry name" value="Phosphotyrosine protein phosphatases I"/>
    <property type="match status" value="1"/>
</dbReference>
<dbReference type="PRINTS" id="PR00719">
    <property type="entry name" value="LMWPTPASE"/>
</dbReference>
<dbReference type="InterPro" id="IPR050438">
    <property type="entry name" value="LMW_PTPase"/>
</dbReference>
<dbReference type="PANTHER" id="PTHR11717">
    <property type="entry name" value="LOW MOLECULAR WEIGHT PROTEIN TYROSINE PHOSPHATASE"/>
    <property type="match status" value="1"/>
</dbReference>
<evidence type="ECO:0000313" key="6">
    <source>
        <dbReference type="EMBL" id="SVA31134.1"/>
    </source>
</evidence>
<evidence type="ECO:0000256" key="1">
    <source>
        <dbReference type="ARBA" id="ARBA00011063"/>
    </source>
</evidence>
<reference evidence="6" key="1">
    <citation type="submission" date="2018-05" db="EMBL/GenBank/DDBJ databases">
        <authorList>
            <person name="Lanie J.A."/>
            <person name="Ng W.-L."/>
            <person name="Kazmierczak K.M."/>
            <person name="Andrzejewski T.M."/>
            <person name="Davidsen T.M."/>
            <person name="Wayne K.J."/>
            <person name="Tettelin H."/>
            <person name="Glass J.I."/>
            <person name="Rusch D."/>
            <person name="Podicherti R."/>
            <person name="Tsui H.-C.T."/>
            <person name="Winkler M.E."/>
        </authorList>
    </citation>
    <scope>NUCLEOTIDE SEQUENCE</scope>
</reference>
<evidence type="ECO:0000259" key="5">
    <source>
        <dbReference type="SMART" id="SM00226"/>
    </source>
</evidence>
<protein>
    <recommendedName>
        <fullName evidence="2">protein-tyrosine-phosphatase</fullName>
        <ecNumber evidence="2">3.1.3.48</ecNumber>
    </recommendedName>
</protein>
<dbReference type="InterPro" id="IPR023485">
    <property type="entry name" value="Ptyr_pPase"/>
</dbReference>
<dbReference type="CDD" id="cd16343">
    <property type="entry name" value="LMWPTP"/>
    <property type="match status" value="1"/>
</dbReference>
<feature type="domain" description="Phosphotyrosine protein phosphatase I" evidence="5">
    <location>
        <begin position="5"/>
        <end position="155"/>
    </location>
</feature>
<dbReference type="PANTHER" id="PTHR11717:SF7">
    <property type="entry name" value="LOW MOLECULAR WEIGHT PHOSPHOTYROSINE PROTEIN PHOSPHATASE"/>
    <property type="match status" value="1"/>
</dbReference>
<gene>
    <name evidence="6" type="ORF">METZ01_LOCUS83988</name>
</gene>
<dbReference type="SMART" id="SM00226">
    <property type="entry name" value="LMWPc"/>
    <property type="match status" value="1"/>
</dbReference>
<dbReference type="InterPro" id="IPR036196">
    <property type="entry name" value="Ptyr_pPase_sf"/>
</dbReference>
<dbReference type="EMBL" id="UINC01007049">
    <property type="protein sequence ID" value="SVA31134.1"/>
    <property type="molecule type" value="Genomic_DNA"/>
</dbReference>
<dbReference type="GO" id="GO:0004725">
    <property type="term" value="F:protein tyrosine phosphatase activity"/>
    <property type="evidence" value="ECO:0007669"/>
    <property type="project" value="UniProtKB-EC"/>
</dbReference>
<sequence>MNKTLNVCFVCHGNICRSPLAQGVMESLVKQEGLEKTIFISSAGVSGWHVGEPPDNRVQKTAQKHGVTLDSRARHFQAHDFKQMDMVLAMDHSNLETLKAMRPLADTQDKLFLFRSFDPENKGDLEVPDPYYGGDRGFELVFEMVERACPKILERLKIMLQP</sequence>
<organism evidence="6">
    <name type="scientific">marine metagenome</name>
    <dbReference type="NCBI Taxonomy" id="408172"/>
    <lineage>
        <taxon>unclassified sequences</taxon>
        <taxon>metagenomes</taxon>
        <taxon>ecological metagenomes</taxon>
    </lineage>
</organism>